<evidence type="ECO:0000313" key="3">
    <source>
        <dbReference type="EMBL" id="HJA72014.1"/>
    </source>
</evidence>
<evidence type="ECO:0000313" key="4">
    <source>
        <dbReference type="Proteomes" id="UP000823900"/>
    </source>
</evidence>
<gene>
    <name evidence="3" type="ORF">IAA07_10660</name>
</gene>
<name>A0A9D2HKB0_9FIRM</name>
<organism evidence="3 4">
    <name type="scientific">Candidatus Lachnoclostridium stercoravium</name>
    <dbReference type="NCBI Taxonomy" id="2838633"/>
    <lineage>
        <taxon>Bacteria</taxon>
        <taxon>Bacillati</taxon>
        <taxon>Bacillota</taxon>
        <taxon>Clostridia</taxon>
        <taxon>Lachnospirales</taxon>
        <taxon>Lachnospiraceae</taxon>
    </lineage>
</organism>
<dbReference type="GO" id="GO:0016787">
    <property type="term" value="F:hydrolase activity"/>
    <property type="evidence" value="ECO:0007669"/>
    <property type="project" value="UniProtKB-KW"/>
</dbReference>
<dbReference type="Gene3D" id="3.60.21.10">
    <property type="match status" value="1"/>
</dbReference>
<keyword evidence="1" id="KW-0378">Hydrolase</keyword>
<sequence length="356" mass="40635">MKFIHIADVHWGMNPDSDKSWSWERAQAIKDTFASVIREARERDVDCLFISGDLFHHQPLARDLKELNYLFSTIPSVHVCIIAGNHDRIRKSSALLSFTWAPNVTFFMDEELRSVYFEDINTEVFGMSYHTPEITENRLLDLKAPSNTHTNVLMVHGGDGKHLPFDRANLAASGFSYIALGHIHKPEIIKGTPMAYPGSLEPLDKTETGSHGMLVGELNYLTKQLTSLTFVPMAQAQYISLVIDVTPQTTNMELSQRISEEIQKRGTEHIYRFRIRGMRDPEVAFDLQALEKRLKIVEILDETEPQYDFSALFAEHPSDMIGLYIQALQKDDMSPVEKKAMYYGINALLHTMDERS</sequence>
<dbReference type="Pfam" id="PF00149">
    <property type="entry name" value="Metallophos"/>
    <property type="match status" value="1"/>
</dbReference>
<dbReference type="InterPro" id="IPR041796">
    <property type="entry name" value="Mre11_N"/>
</dbReference>
<comment type="caution">
    <text evidence="3">The sequence shown here is derived from an EMBL/GenBank/DDBJ whole genome shotgun (WGS) entry which is preliminary data.</text>
</comment>
<dbReference type="Proteomes" id="UP000823900">
    <property type="component" value="Unassembled WGS sequence"/>
</dbReference>
<feature type="domain" description="Calcineurin-like phosphoesterase" evidence="2">
    <location>
        <begin position="1"/>
        <end position="186"/>
    </location>
</feature>
<dbReference type="SUPFAM" id="SSF56300">
    <property type="entry name" value="Metallo-dependent phosphatases"/>
    <property type="match status" value="1"/>
</dbReference>
<dbReference type="PANTHER" id="PTHR30337">
    <property type="entry name" value="COMPONENT OF ATP-DEPENDENT DSDNA EXONUCLEASE"/>
    <property type="match status" value="1"/>
</dbReference>
<evidence type="ECO:0000256" key="1">
    <source>
        <dbReference type="ARBA" id="ARBA00022801"/>
    </source>
</evidence>
<dbReference type="InterPro" id="IPR029052">
    <property type="entry name" value="Metallo-depent_PP-like"/>
</dbReference>
<protein>
    <submittedName>
        <fullName evidence="3">Metallophosphoesterase family protein</fullName>
    </submittedName>
</protein>
<dbReference type="EMBL" id="DWZA01000093">
    <property type="protein sequence ID" value="HJA72014.1"/>
    <property type="molecule type" value="Genomic_DNA"/>
</dbReference>
<accession>A0A9D2HKB0</accession>
<evidence type="ECO:0000259" key="2">
    <source>
        <dbReference type="Pfam" id="PF00149"/>
    </source>
</evidence>
<reference evidence="3" key="1">
    <citation type="journal article" date="2021" name="PeerJ">
        <title>Extensive microbial diversity within the chicken gut microbiome revealed by metagenomics and culture.</title>
        <authorList>
            <person name="Gilroy R."/>
            <person name="Ravi A."/>
            <person name="Getino M."/>
            <person name="Pursley I."/>
            <person name="Horton D.L."/>
            <person name="Alikhan N.F."/>
            <person name="Baker D."/>
            <person name="Gharbi K."/>
            <person name="Hall N."/>
            <person name="Watson M."/>
            <person name="Adriaenssens E.M."/>
            <person name="Foster-Nyarko E."/>
            <person name="Jarju S."/>
            <person name="Secka A."/>
            <person name="Antonio M."/>
            <person name="Oren A."/>
            <person name="Chaudhuri R.R."/>
            <person name="La Ragione R."/>
            <person name="Hildebrand F."/>
            <person name="Pallen M.J."/>
        </authorList>
    </citation>
    <scope>NUCLEOTIDE SEQUENCE</scope>
    <source>
        <strain evidence="3">CHK178-16964</strain>
    </source>
</reference>
<dbReference type="CDD" id="cd00840">
    <property type="entry name" value="MPP_Mre11_N"/>
    <property type="match status" value="1"/>
</dbReference>
<proteinExistence type="predicted"/>
<dbReference type="AlphaFoldDB" id="A0A9D2HKB0"/>
<dbReference type="InterPro" id="IPR004843">
    <property type="entry name" value="Calcineurin-like_PHP"/>
</dbReference>
<reference evidence="3" key="2">
    <citation type="submission" date="2021-04" db="EMBL/GenBank/DDBJ databases">
        <authorList>
            <person name="Gilroy R."/>
        </authorList>
    </citation>
    <scope>NUCLEOTIDE SEQUENCE</scope>
    <source>
        <strain evidence="3">CHK178-16964</strain>
    </source>
</reference>
<dbReference type="InterPro" id="IPR050535">
    <property type="entry name" value="DNA_Repair-Maintenance_Comp"/>
</dbReference>